<organism evidence="2 3">
    <name type="scientific">Phytomonospora endophytica</name>
    <dbReference type="NCBI Taxonomy" id="714109"/>
    <lineage>
        <taxon>Bacteria</taxon>
        <taxon>Bacillati</taxon>
        <taxon>Actinomycetota</taxon>
        <taxon>Actinomycetes</taxon>
        <taxon>Micromonosporales</taxon>
        <taxon>Micromonosporaceae</taxon>
        <taxon>Phytomonospora</taxon>
    </lineage>
</organism>
<dbReference type="RefSeq" id="WP_184790553.1">
    <property type="nucleotide sequence ID" value="NZ_BONT01000054.1"/>
</dbReference>
<dbReference type="AlphaFoldDB" id="A0A841FPJ0"/>
<dbReference type="EMBL" id="JACHGT010000013">
    <property type="protein sequence ID" value="MBB6037744.1"/>
    <property type="molecule type" value="Genomic_DNA"/>
</dbReference>
<evidence type="ECO:0000313" key="2">
    <source>
        <dbReference type="EMBL" id="MBB6037744.1"/>
    </source>
</evidence>
<feature type="region of interest" description="Disordered" evidence="1">
    <location>
        <begin position="1"/>
        <end position="35"/>
    </location>
</feature>
<evidence type="ECO:0000256" key="1">
    <source>
        <dbReference type="SAM" id="MobiDB-lite"/>
    </source>
</evidence>
<proteinExistence type="predicted"/>
<reference evidence="2 3" key="1">
    <citation type="submission" date="2020-08" db="EMBL/GenBank/DDBJ databases">
        <title>Genomic Encyclopedia of Type Strains, Phase IV (KMG-IV): sequencing the most valuable type-strain genomes for metagenomic binning, comparative biology and taxonomic classification.</title>
        <authorList>
            <person name="Goeker M."/>
        </authorList>
    </citation>
    <scope>NUCLEOTIDE SEQUENCE [LARGE SCALE GENOMIC DNA]</scope>
    <source>
        <strain evidence="2 3">YIM 65646</strain>
    </source>
</reference>
<gene>
    <name evidence="2" type="ORF">HNR73_005622</name>
</gene>
<keyword evidence="3" id="KW-1185">Reference proteome</keyword>
<protein>
    <submittedName>
        <fullName evidence="2">Uncharacterized protein</fullName>
    </submittedName>
</protein>
<evidence type="ECO:0000313" key="3">
    <source>
        <dbReference type="Proteomes" id="UP000548476"/>
    </source>
</evidence>
<feature type="compositionally biased region" description="Basic and acidic residues" evidence="1">
    <location>
        <begin position="8"/>
        <end position="23"/>
    </location>
</feature>
<comment type="caution">
    <text evidence="2">The sequence shown here is derived from an EMBL/GenBank/DDBJ whole genome shotgun (WGS) entry which is preliminary data.</text>
</comment>
<sequence length="101" mass="11783">MGNMLAIETRRATEEDHDTMRDHTIRRHRTTGHEELRENRFSPDWTACDPCAKLIDRYDANALASRVAKLLPSHPPQNVLKKLYRDFLRKKQPKLPALPNP</sequence>
<name>A0A841FPJ0_9ACTN</name>
<dbReference type="Proteomes" id="UP000548476">
    <property type="component" value="Unassembled WGS sequence"/>
</dbReference>
<accession>A0A841FPJ0</accession>